<dbReference type="Pfam" id="PF01475">
    <property type="entry name" value="FUR"/>
    <property type="match status" value="1"/>
</dbReference>
<evidence type="ECO:0000256" key="4">
    <source>
        <dbReference type="ARBA" id="ARBA00023015"/>
    </source>
</evidence>
<dbReference type="PANTHER" id="PTHR33202:SF6">
    <property type="entry name" value="ZINC UPTAKE REGULATION PROTEIN"/>
    <property type="match status" value="1"/>
</dbReference>
<dbReference type="InterPro" id="IPR036388">
    <property type="entry name" value="WH-like_DNA-bd_sf"/>
</dbReference>
<comment type="caution">
    <text evidence="7">The sequence shown here is derived from an EMBL/GenBank/DDBJ whole genome shotgun (WGS) entry which is preliminary data.</text>
</comment>
<comment type="similarity">
    <text evidence="1">Belongs to the Fur family.</text>
</comment>
<organism evidence="7 8">
    <name type="scientific">Ruegeria haliotis</name>
    <dbReference type="NCBI Taxonomy" id="2747601"/>
    <lineage>
        <taxon>Bacteria</taxon>
        <taxon>Pseudomonadati</taxon>
        <taxon>Pseudomonadota</taxon>
        <taxon>Alphaproteobacteria</taxon>
        <taxon>Rhodobacterales</taxon>
        <taxon>Roseobacteraceae</taxon>
        <taxon>Ruegeria</taxon>
    </lineage>
</organism>
<dbReference type="Gene3D" id="1.10.10.10">
    <property type="entry name" value="Winged helix-like DNA-binding domain superfamily/Winged helix DNA-binding domain"/>
    <property type="match status" value="1"/>
</dbReference>
<evidence type="ECO:0000256" key="6">
    <source>
        <dbReference type="ARBA" id="ARBA00023163"/>
    </source>
</evidence>
<dbReference type="Gene3D" id="3.30.1490.190">
    <property type="match status" value="1"/>
</dbReference>
<keyword evidence="2" id="KW-0678">Repressor</keyword>
<dbReference type="PANTHER" id="PTHR33202">
    <property type="entry name" value="ZINC UPTAKE REGULATION PROTEIN"/>
    <property type="match status" value="1"/>
</dbReference>
<protein>
    <submittedName>
        <fullName evidence="7">Transcriptional repressor</fullName>
    </submittedName>
</protein>
<dbReference type="InterPro" id="IPR043135">
    <property type="entry name" value="Fur_C"/>
</dbReference>
<dbReference type="SUPFAM" id="SSF46785">
    <property type="entry name" value="Winged helix' DNA-binding domain"/>
    <property type="match status" value="1"/>
</dbReference>
<dbReference type="EMBL" id="JABXWT010000001">
    <property type="protein sequence ID" value="NVO54189.1"/>
    <property type="molecule type" value="Genomic_DNA"/>
</dbReference>
<sequence>MIWNNMTSEIRPIPAEDTALVGFQKHDHEHCVETALATAEARCTKDGLRLTPVRRKVLDLLLQEHRALGAYAILDRLREEGFGSQPPVAYRALDFLVDNGFVHKIERLNAFVACAHPGAAHSPAFMICRLCDTVAEAHSAPAKSALGAAARAAGFEIERTVVEAEGICPACTAKA</sequence>
<evidence type="ECO:0000256" key="3">
    <source>
        <dbReference type="ARBA" id="ARBA00022833"/>
    </source>
</evidence>
<dbReference type="InterPro" id="IPR002481">
    <property type="entry name" value="FUR"/>
</dbReference>
<dbReference type="Proteomes" id="UP000630805">
    <property type="component" value="Unassembled WGS sequence"/>
</dbReference>
<keyword evidence="3" id="KW-0862">Zinc</keyword>
<proteinExistence type="inferred from homology"/>
<keyword evidence="8" id="KW-1185">Reference proteome</keyword>
<keyword evidence="6" id="KW-0804">Transcription</keyword>
<evidence type="ECO:0000313" key="8">
    <source>
        <dbReference type="Proteomes" id="UP000630805"/>
    </source>
</evidence>
<keyword evidence="5" id="KW-0238">DNA-binding</keyword>
<gene>
    <name evidence="7" type="ORF">HW561_00085</name>
</gene>
<name>A0ABX2PJB5_9RHOB</name>
<accession>A0ABX2PJB5</accession>
<evidence type="ECO:0000313" key="7">
    <source>
        <dbReference type="EMBL" id="NVO54189.1"/>
    </source>
</evidence>
<dbReference type="InterPro" id="IPR036390">
    <property type="entry name" value="WH_DNA-bd_sf"/>
</dbReference>
<keyword evidence="4" id="KW-0805">Transcription regulation</keyword>
<evidence type="ECO:0000256" key="1">
    <source>
        <dbReference type="ARBA" id="ARBA00007957"/>
    </source>
</evidence>
<evidence type="ECO:0000256" key="2">
    <source>
        <dbReference type="ARBA" id="ARBA00022491"/>
    </source>
</evidence>
<evidence type="ECO:0000256" key="5">
    <source>
        <dbReference type="ARBA" id="ARBA00023125"/>
    </source>
</evidence>
<reference evidence="7 8" key="1">
    <citation type="submission" date="2020-06" db="EMBL/GenBank/DDBJ databases">
        <authorList>
            <person name="Cao W.R."/>
        </authorList>
    </citation>
    <scope>NUCLEOTIDE SEQUENCE [LARGE SCALE GENOMIC DNA]</scope>
    <source>
        <strain evidence="7 8">B1Z28</strain>
    </source>
</reference>